<dbReference type="AlphaFoldDB" id="A0A381Z7W6"/>
<feature type="non-terminal residue" evidence="1">
    <location>
        <position position="1"/>
    </location>
</feature>
<name>A0A381Z7W6_9ZZZZ</name>
<protein>
    <recommendedName>
        <fullName evidence="2">DNA end protector protein</fullName>
    </recommendedName>
</protein>
<dbReference type="EMBL" id="UINC01020141">
    <property type="protein sequence ID" value="SVA84857.1"/>
    <property type="molecule type" value="Genomic_DNA"/>
</dbReference>
<evidence type="ECO:0008006" key="2">
    <source>
        <dbReference type="Google" id="ProtNLM"/>
    </source>
</evidence>
<sequence length="176" mass="20421">FRKIVKETQRTAFPATTGRKEIMTDRNIGIRTGKPVIGKLYLFQYSAKWADILPYWDMWPLIFPFDYAKDGFYGINLHYLRPNARAALMIRLIKAQGASGDMNENFKLKLNYDIINKFKPARPCIKRYLFSQVQGKGLYGISGEDWSYAAALPLQKFQKRTASYVWKQGDDDSEQD</sequence>
<evidence type="ECO:0000313" key="1">
    <source>
        <dbReference type="EMBL" id="SVA84857.1"/>
    </source>
</evidence>
<reference evidence="1" key="1">
    <citation type="submission" date="2018-05" db="EMBL/GenBank/DDBJ databases">
        <authorList>
            <person name="Lanie J.A."/>
            <person name="Ng W.-L."/>
            <person name="Kazmierczak K.M."/>
            <person name="Andrzejewski T.M."/>
            <person name="Davidsen T.M."/>
            <person name="Wayne K.J."/>
            <person name="Tettelin H."/>
            <person name="Glass J.I."/>
            <person name="Rusch D."/>
            <person name="Podicherti R."/>
            <person name="Tsui H.-C.T."/>
            <person name="Winkler M.E."/>
        </authorList>
    </citation>
    <scope>NUCLEOTIDE SEQUENCE</scope>
</reference>
<organism evidence="1">
    <name type="scientific">marine metagenome</name>
    <dbReference type="NCBI Taxonomy" id="408172"/>
    <lineage>
        <taxon>unclassified sequences</taxon>
        <taxon>metagenomes</taxon>
        <taxon>ecological metagenomes</taxon>
    </lineage>
</organism>
<accession>A0A381Z7W6</accession>
<gene>
    <name evidence="1" type="ORF">METZ01_LOCUS137711</name>
</gene>
<proteinExistence type="predicted"/>